<dbReference type="GO" id="GO:0003676">
    <property type="term" value="F:nucleic acid binding"/>
    <property type="evidence" value="ECO:0007669"/>
    <property type="project" value="InterPro"/>
</dbReference>
<dbReference type="GO" id="GO:0008170">
    <property type="term" value="F:N-methyltransferase activity"/>
    <property type="evidence" value="ECO:0007669"/>
    <property type="project" value="UniProtKB-ARBA"/>
</dbReference>
<evidence type="ECO:0000256" key="3">
    <source>
        <dbReference type="ARBA" id="ARBA00022679"/>
    </source>
</evidence>
<organism evidence="8 9">
    <name type="scientific">Bowdeniella nasicola</name>
    <dbReference type="NCBI Taxonomy" id="208480"/>
    <lineage>
        <taxon>Bacteria</taxon>
        <taxon>Bacillati</taxon>
        <taxon>Actinomycetota</taxon>
        <taxon>Actinomycetes</taxon>
        <taxon>Actinomycetales</taxon>
        <taxon>Actinomycetaceae</taxon>
        <taxon>Bowdeniella</taxon>
    </lineage>
</organism>
<comment type="similarity">
    <text evidence="1">Belongs to the eukaryotic/archaeal PrmC-related family.</text>
</comment>
<evidence type="ECO:0000256" key="2">
    <source>
        <dbReference type="ARBA" id="ARBA00022603"/>
    </source>
</evidence>
<feature type="region of interest" description="Disordered" evidence="5">
    <location>
        <begin position="1"/>
        <end position="23"/>
    </location>
</feature>
<evidence type="ECO:0000259" key="6">
    <source>
        <dbReference type="Pfam" id="PF05175"/>
    </source>
</evidence>
<proteinExistence type="inferred from homology"/>
<dbReference type="InterPro" id="IPR029063">
    <property type="entry name" value="SAM-dependent_MTases_sf"/>
</dbReference>
<dbReference type="GO" id="GO:0035657">
    <property type="term" value="C:eRF1 methyltransferase complex"/>
    <property type="evidence" value="ECO:0007669"/>
    <property type="project" value="TreeGrafter"/>
</dbReference>
<dbReference type="Proteomes" id="UP000185628">
    <property type="component" value="Unassembled WGS sequence"/>
</dbReference>
<feature type="domain" description="Methyltransferase small" evidence="6">
    <location>
        <begin position="181"/>
        <end position="280"/>
    </location>
</feature>
<dbReference type="InterPro" id="IPR052190">
    <property type="entry name" value="Euk-Arch_PrmC-MTase"/>
</dbReference>
<dbReference type="InterPro" id="IPR007848">
    <property type="entry name" value="Small_mtfrase_dom"/>
</dbReference>
<evidence type="ECO:0000259" key="7">
    <source>
        <dbReference type="Pfam" id="PF23186"/>
    </source>
</evidence>
<dbReference type="GO" id="GO:0032259">
    <property type="term" value="P:methylation"/>
    <property type="evidence" value="ECO:0007669"/>
    <property type="project" value="UniProtKB-KW"/>
</dbReference>
<keyword evidence="3" id="KW-0808">Transferase</keyword>
<dbReference type="EMBL" id="MQVR01000012">
    <property type="protein sequence ID" value="OKL54569.1"/>
    <property type="molecule type" value="Genomic_DNA"/>
</dbReference>
<reference evidence="9" key="1">
    <citation type="submission" date="2016-12" db="EMBL/GenBank/DDBJ databases">
        <authorList>
            <person name="Meng X."/>
        </authorList>
    </citation>
    <scope>NUCLEOTIDE SEQUENCE [LARGE SCALE GENOMIC DNA]</scope>
    <source>
        <strain evidence="9">DSM 19116</strain>
    </source>
</reference>
<dbReference type="InterPro" id="IPR002052">
    <property type="entry name" value="DNA_methylase_N6_adenine_CS"/>
</dbReference>
<keyword evidence="2" id="KW-0489">Methyltransferase</keyword>
<keyword evidence="9" id="KW-1185">Reference proteome</keyword>
<dbReference type="OrthoDB" id="129465at2"/>
<comment type="caution">
    <text evidence="8">The sequence shown here is derived from an EMBL/GenBank/DDBJ whole genome shotgun (WGS) entry which is preliminary data.</text>
</comment>
<evidence type="ECO:0000256" key="1">
    <source>
        <dbReference type="ARBA" id="ARBA00006149"/>
    </source>
</evidence>
<dbReference type="GO" id="GO:0008276">
    <property type="term" value="F:protein methyltransferase activity"/>
    <property type="evidence" value="ECO:0007669"/>
    <property type="project" value="TreeGrafter"/>
</dbReference>
<evidence type="ECO:0000313" key="8">
    <source>
        <dbReference type="EMBL" id="OKL54569.1"/>
    </source>
</evidence>
<evidence type="ECO:0000256" key="4">
    <source>
        <dbReference type="ARBA" id="ARBA00022691"/>
    </source>
</evidence>
<feature type="domain" description="DUF7059" evidence="7">
    <location>
        <begin position="34"/>
        <end position="114"/>
    </location>
</feature>
<dbReference type="InterPro" id="IPR055487">
    <property type="entry name" value="DUF7059"/>
</dbReference>
<accession>A0A1Q5Q4F5</accession>
<dbReference type="AlphaFoldDB" id="A0A1Q5Q4F5"/>
<evidence type="ECO:0000256" key="5">
    <source>
        <dbReference type="SAM" id="MobiDB-lite"/>
    </source>
</evidence>
<dbReference type="CDD" id="cd02440">
    <property type="entry name" value="AdoMet_MTases"/>
    <property type="match status" value="1"/>
</dbReference>
<dbReference type="PROSITE" id="PS00092">
    <property type="entry name" value="N6_MTASE"/>
    <property type="match status" value="1"/>
</dbReference>
<keyword evidence="4" id="KW-0949">S-adenosyl-L-methionine</keyword>
<dbReference type="Pfam" id="PF23186">
    <property type="entry name" value="DUF7059"/>
    <property type="match status" value="1"/>
</dbReference>
<sequence>MTFASGPAREPELMPPPSFARSEQASRLRADLTEFSSESLDSLLSPLAVAALAREELAPARRELAADERPLALLARLFLLGQELTAAQVAAALPQFGLADALACHLVGQVPSDTSATDAAATDASATVPTPSVEPRYHSLVDLSPTGDDTPGAPAWIMSDLPETVVGGPLPSWHVLGIGGASQTLHALLPREADLGRVLDLGTGSGIQALSLAPYTDAVVATDLSERALAFARANAQLNGVDETRLEVRAGSLFEPVAGERFDVIASNPPFVITPAAAYDAGLPVMEYRDGGMRESGDGLGRRVVSQLGEHLAPGGRAVLLANWEVTGEEPFAAPLAWVAEAEARSGVALDAWIVRREFQDAAEYAEMWLRDGGHAVGPDRQLREATYLAYLEDFASRDVRWIDFGYLLVARPDADLPAGEGMRETTDLTGLAAPSGEDLWRLFARRRRLARASDDAIAAATIQTSDDVTIEHHYRVGASQPEVITATQGGGLHQVISCPTELAGMLSASDGTLTVAQIAGALAALLEVDETEMLAACIAHARRLASIGMVALNFHAEG</sequence>
<gene>
    <name evidence="8" type="ORF">BSZ39_03310</name>
</gene>
<dbReference type="PANTHER" id="PTHR45875">
    <property type="entry name" value="METHYLTRANSFERASE N6AMT1"/>
    <property type="match status" value="1"/>
</dbReference>
<dbReference type="Pfam" id="PF05175">
    <property type="entry name" value="MTS"/>
    <property type="match status" value="1"/>
</dbReference>
<dbReference type="Gene3D" id="3.40.50.150">
    <property type="entry name" value="Vaccinia Virus protein VP39"/>
    <property type="match status" value="1"/>
</dbReference>
<dbReference type="RefSeq" id="WP_073715969.1">
    <property type="nucleotide sequence ID" value="NZ_MQVR01000012.1"/>
</dbReference>
<evidence type="ECO:0000313" key="9">
    <source>
        <dbReference type="Proteomes" id="UP000185628"/>
    </source>
</evidence>
<protein>
    <submittedName>
        <fullName evidence="8">Uncharacterized protein</fullName>
    </submittedName>
</protein>
<dbReference type="GO" id="GO:0008757">
    <property type="term" value="F:S-adenosylmethionine-dependent methyltransferase activity"/>
    <property type="evidence" value="ECO:0007669"/>
    <property type="project" value="TreeGrafter"/>
</dbReference>
<name>A0A1Q5Q4F5_9ACTO</name>
<dbReference type="PANTHER" id="PTHR45875:SF1">
    <property type="entry name" value="METHYLTRANSFERASE N6AMT1"/>
    <property type="match status" value="1"/>
</dbReference>
<dbReference type="SUPFAM" id="SSF53335">
    <property type="entry name" value="S-adenosyl-L-methionine-dependent methyltransferases"/>
    <property type="match status" value="1"/>
</dbReference>